<feature type="transmembrane region" description="Helical" evidence="3">
    <location>
        <begin position="1459"/>
        <end position="1478"/>
    </location>
</feature>
<evidence type="ECO:0000256" key="1">
    <source>
        <dbReference type="PROSITE-ProRule" id="PRU00087"/>
    </source>
</evidence>
<dbReference type="SUPFAM" id="SSF81296">
    <property type="entry name" value="E set domains"/>
    <property type="match status" value="1"/>
</dbReference>
<dbReference type="InterPro" id="IPR001298">
    <property type="entry name" value="Filamin/ABP280_rpt"/>
</dbReference>
<dbReference type="SMART" id="SM00557">
    <property type="entry name" value="IG_FLMN"/>
    <property type="match status" value="1"/>
</dbReference>
<evidence type="ECO:0000313" key="5">
    <source>
        <dbReference type="Proteomes" id="UP000614610"/>
    </source>
</evidence>
<feature type="compositionally biased region" description="Basic and acidic residues" evidence="2">
    <location>
        <begin position="492"/>
        <end position="502"/>
    </location>
</feature>
<feature type="repeat" description="Filamin" evidence="1">
    <location>
        <begin position="1812"/>
        <end position="1909"/>
    </location>
</feature>
<keyword evidence="3" id="KW-0812">Transmembrane</keyword>
<feature type="region of interest" description="Disordered" evidence="2">
    <location>
        <begin position="492"/>
        <end position="528"/>
    </location>
</feature>
<sequence length="2558" mass="279024">MPQESSSDPPSDEGLMAVKASINKLKDEVFKTLKVENGPTTPSGGQNGGSNKRPPRLQYQMSAQIVAAVETDWKLTEGFVIEEIMLGIAADMSSHRNPGLQVKLAAYATIGELDFYVSAEVIPELRSGEDVEVIFELQLLGKSSLSELISSLASIKGIGSQKQASQMIPTDVSNQVSQEQFSINLQLKFVKPVAESFGFSSFRFSVGGDINFRPSLQGIDLNIKKGFLTVEALKSYGESGIHCNVHLKGIFSVGNTEVDVVCDFQKEAGQSIVTDISLSINPIKQKLNGEVALSTTDILSSLRKSSDTQSESKPSILDQLGLNSDLEVISEDLQRPNMSLYLQARLRGLKVETFIIQALAQRNLVYQPNFMGEFRVKNLMVTVDVAAWRCELHGVIELKNIIFDVLFRIDKDQIYLKAVLRYGAAASLSDIGSLGLFNKVDGAKLDIGGYADSNSVGDASPVPLGRVKDREIGGITAEVYFELLVTRQDTNDKSQKDAKTAKGESSNKGLTNGHGDESRSTGQGTKAELTKKGSYQLDSVKFYSHLGTSWEIIPGILKFTDLGICFDVAHASDRNLRQMRGLVYGKWTLKNYILMAFVLGQSDPKATDIWVGLSVHPDSASPTDLNTVANIIADPKFANDLSLPELSKPSDIKDNPNDKPISTGFTFDGDFRARFRKVKDQSGSSGPKDPSGGPDPDASGANIPKDTQNKGKPMTMEEVYFKLALKSSFQIYGSQALGGAQIEVRVLNPTIKEKRKFGAYLGGFLIVEGYRLSITATIPFPATYKAIEDGGGEASDTTSQGSSPSHTEDENKQIAAAKLALDAGAPEKARKHATKPTLPFKKEPTDIVFQAKISKQTTSSGNQVNPSLLLKSDFSQGTSSDQVGVNEVSDKIPDGFPISPQAALSSTDFSLDIRVGQESVSEHEVKRTIKSVAIGIRSTEEWEIIQGGKLKIGNFNLQLLVANPQNKDTRQVMALFQGTLVIGDTRMVESSLQIAYSNGVLGFQVVVLITLSKLMECIDLEAPDLLRVNSSKIVAGFRANVRNKTFESYDVTVATLGAITLLDTIELYGASLQYTYDNSEGKKEKSVIIAGCIGWKKSPKSNEGKAIKATVALGKSVSTLTFDLEDGTAGQIIDKVTGDLDSIIPKDDRPGLPSQLGMNDWDEKEGGKNNKIASATIVFEEKTGGSRALRSIEIALALQDKQSKWDLIDDHIWITDFKLNTSVNFADGKYKDWRIGTSAVLKYKTRQEKSEIGSSKIEMTVDKESLQFTMDTPCDVPEILWIVTKGFIDVPKAYNIPFFKSIGLTLSWKKEEAKIDGKLLKDGDRWTFGPEMFGKDFVAMLNPRLSASFLTSLLNNDRRLFGAEIDVEYVLPKGPLKIEGVEIDLKNIKDFMDKVKNKIKNTNSPKSNQPNTQKNPQGPKSQGGQGSGSGGSSGGAGGAGGASSVVGTFVSACAGVTSAVVGGVITAGGIAATIAGFFASALAPVLLAAGAIVGGIIGGLLIGPVWNFAKGLIIDTVKGLFDTVEDQLEAIFAIKDKLRQYEAPLEPPRSEDPNRDPADPHGRPRDPTHPGEPTKPRDPVTGEPINVEQNITVTGRGTCAGPPNELVELFVTAGKIPPEYPVSKQISQHVWLTVEFRTEAGTTTCPMISTSPGLKTRIPYRRPESDYKLHIKYVFEEEGSYGISQNLGPLNISIDKDKMLSPSKSSFNPIPYVVAGGIPFVVELTLRDSSANVRSGYDDRSNIQLEPLRIVKPSGDLEAIADLEILSFLNGVYRVRIPALASDQKYVVSASLRQMGGSTWLRMEDKLSINTVSIWSPKSVVVRGKGALDGPGGEEEKLKIYVYDFNSLLTLDVDLSVVLLRDGQEILVPARRNRHFFVASYTRPASGTYQIVVKVNGVEAPNSPFTLQAVPAGKLSEALALQRQRQISWIPPPTDVDSRGLKRSFISIDDFSVEDFVEGEDSFSEACASGKLVCRSAENNETVEISLQKNLSMGCGVYRVDLLLSVPGKWDITFHPSDTSYETNGRRFLGSINVLATTKAHRVYAFGEGVQNGFENTITNFKVQAFDEKGAQVHVEDSEISVSVLGYGSDTMSPIPFSLAQGVVSYSRPTQTRFPDPEKRSYPDIRTWSDIATETWEDMLVIVRVGEVEAVGSPFVLSTIPHFRNIVPAEIRGMATLDRKSALVHIKDNYGGIYRLPRWISTPSTGGGYESLLSKAKPDFSYQTPNPSGNKFSYILDADALKDVDLMLPIAVKLGKPLVLRLEDTTVKDLISIISATAGETRLKEVEAWAYPLSLGFTELDVKQLPLRADKFTSSDNIDVYTYKLDMSRVNHSGYWRVRFTYQGFPLDVLNPTEEPSIATFFVSSFTFAPPSVLTDANPNDEKEFFTRANKDRAYSRLQLSEALGSNIGGTSFNCAHQLVKHTADSMPWPTLLVVRLSTSKSLGLDNRSFVITHVKTQYSNEEVIEQGSTDLKRKQEHWFEIEEGTYIVKGTFSVKEGVGLGYMQLMLSNGEEIEVDGHLKEPLTSLVVEAPEGFLGARGFWGREGGIIDRLGLVWGK</sequence>
<feature type="compositionally biased region" description="Low complexity" evidence="2">
    <location>
        <begin position="681"/>
        <end position="697"/>
    </location>
</feature>
<protein>
    <submittedName>
        <fullName evidence="4">Uncharacterized protein</fullName>
    </submittedName>
</protein>
<feature type="compositionally biased region" description="Polar residues" evidence="2">
    <location>
        <begin position="795"/>
        <end position="805"/>
    </location>
</feature>
<dbReference type="Proteomes" id="UP000614610">
    <property type="component" value="Unassembled WGS sequence"/>
</dbReference>
<name>A0A8H8VL65_ORBOL</name>
<feature type="region of interest" description="Disordered" evidence="2">
    <location>
        <begin position="647"/>
        <end position="712"/>
    </location>
</feature>
<feature type="compositionally biased region" description="Basic and acidic residues" evidence="2">
    <location>
        <begin position="648"/>
        <end position="657"/>
    </location>
</feature>
<gene>
    <name evidence="4" type="ORF">TWF679_007079</name>
</gene>
<feature type="compositionally biased region" description="Basic and acidic residues" evidence="2">
    <location>
        <begin position="1548"/>
        <end position="1580"/>
    </location>
</feature>
<comment type="caution">
    <text evidence="4">The sequence shown here is derived from an EMBL/GenBank/DDBJ whole genome shotgun (WGS) entry which is preliminary data.</text>
</comment>
<keyword evidence="3" id="KW-0472">Membrane</keyword>
<accession>A0A8H8VL65</accession>
<evidence type="ECO:0000256" key="3">
    <source>
        <dbReference type="SAM" id="Phobius"/>
    </source>
</evidence>
<dbReference type="InterPro" id="IPR014756">
    <property type="entry name" value="Ig_E-set"/>
</dbReference>
<feature type="transmembrane region" description="Helical" evidence="3">
    <location>
        <begin position="1485"/>
        <end position="1506"/>
    </location>
</feature>
<dbReference type="InterPro" id="IPR013783">
    <property type="entry name" value="Ig-like_fold"/>
</dbReference>
<evidence type="ECO:0000313" key="4">
    <source>
        <dbReference type="EMBL" id="KAF3221864.1"/>
    </source>
</evidence>
<dbReference type="InterPro" id="IPR017868">
    <property type="entry name" value="Filamin/ABP280_repeat-like"/>
</dbReference>
<proteinExistence type="predicted"/>
<feature type="region of interest" description="Disordered" evidence="2">
    <location>
        <begin position="1544"/>
        <end position="1586"/>
    </location>
</feature>
<keyword evidence="3" id="KW-1133">Transmembrane helix</keyword>
<organism evidence="4 5">
    <name type="scientific">Orbilia oligospora</name>
    <name type="common">Nematode-trapping fungus</name>
    <name type="synonym">Arthrobotrys oligospora</name>
    <dbReference type="NCBI Taxonomy" id="2813651"/>
    <lineage>
        <taxon>Eukaryota</taxon>
        <taxon>Fungi</taxon>
        <taxon>Dikarya</taxon>
        <taxon>Ascomycota</taxon>
        <taxon>Pezizomycotina</taxon>
        <taxon>Orbiliomycetes</taxon>
        <taxon>Orbiliales</taxon>
        <taxon>Orbiliaceae</taxon>
        <taxon>Orbilia</taxon>
    </lineage>
</organism>
<dbReference type="Gene3D" id="2.60.40.10">
    <property type="entry name" value="Immunoglobulins"/>
    <property type="match status" value="1"/>
</dbReference>
<dbReference type="EMBL" id="WIWT01000004">
    <property type="protein sequence ID" value="KAF3221864.1"/>
    <property type="molecule type" value="Genomic_DNA"/>
</dbReference>
<evidence type="ECO:0000256" key="2">
    <source>
        <dbReference type="SAM" id="MobiDB-lite"/>
    </source>
</evidence>
<dbReference type="OrthoDB" id="10295829at2759"/>
<feature type="region of interest" description="Disordered" evidence="2">
    <location>
        <begin position="31"/>
        <end position="55"/>
    </location>
</feature>
<dbReference type="PROSITE" id="PS50194">
    <property type="entry name" value="FILAMIN_REPEAT"/>
    <property type="match status" value="1"/>
</dbReference>
<feature type="region of interest" description="Disordered" evidence="2">
    <location>
        <begin position="1399"/>
        <end position="1436"/>
    </location>
</feature>
<feature type="region of interest" description="Disordered" evidence="2">
    <location>
        <begin position="789"/>
        <end position="811"/>
    </location>
</feature>
<feature type="compositionally biased region" description="Gly residues" evidence="2">
    <location>
        <begin position="1421"/>
        <end position="1436"/>
    </location>
</feature>
<reference evidence="4" key="1">
    <citation type="submission" date="2019-06" db="EMBL/GenBank/DDBJ databases">
        <authorList>
            <person name="Palmer J.M."/>
        </authorList>
    </citation>
    <scope>NUCLEOTIDE SEQUENCE</scope>
    <source>
        <strain evidence="4">TWF679</strain>
    </source>
</reference>
<feature type="compositionally biased region" description="Polar residues" evidence="2">
    <location>
        <begin position="1400"/>
        <end position="1420"/>
    </location>
</feature>